<comment type="caution">
    <text evidence="2">The sequence shown here is derived from an EMBL/GenBank/DDBJ whole genome shotgun (WGS) entry which is preliminary data.</text>
</comment>
<dbReference type="InterPro" id="IPR027805">
    <property type="entry name" value="Transposase_HTH_dom"/>
</dbReference>
<feature type="domain" description="Transposase Helix-turn-helix" evidence="1">
    <location>
        <begin position="59"/>
        <end position="110"/>
    </location>
</feature>
<evidence type="ECO:0000313" key="2">
    <source>
        <dbReference type="EMBL" id="OAD19992.1"/>
    </source>
</evidence>
<protein>
    <submittedName>
        <fullName evidence="2">Transposase, IS4 family protein</fullName>
    </submittedName>
</protein>
<proteinExistence type="predicted"/>
<sequence length="111" mass="12728">MLEAFKRAFNNNERQMKSLTGLSSDEFSALSETFGKVMDKNRQQTTKNRKRAVGGGKKHSLTLMEKLFVVLFYLKTYPTFDVLGAGFKVDRSTSCRWIHQFLPILEESLGE</sequence>
<dbReference type="Proteomes" id="UP000076962">
    <property type="component" value="Unassembled WGS sequence"/>
</dbReference>
<gene>
    <name evidence="2" type="ORF">THIOM_004331</name>
</gene>
<name>A0A176RW39_9GAMM</name>
<reference evidence="2 3" key="1">
    <citation type="submission" date="2016-05" db="EMBL/GenBank/DDBJ databases">
        <title>Single-cell genome of chain-forming Candidatus Thiomargarita nelsonii and comparison to other large sulfur-oxidizing bacteria.</title>
        <authorList>
            <person name="Winkel M."/>
            <person name="Salman V."/>
            <person name="Woyke T."/>
            <person name="Schulz-Vogt H."/>
            <person name="Richter M."/>
            <person name="Flood B."/>
            <person name="Bailey J."/>
            <person name="Amann R."/>
            <person name="Mussmann M."/>
        </authorList>
    </citation>
    <scope>NUCLEOTIDE SEQUENCE [LARGE SCALE GENOMIC DNA]</scope>
    <source>
        <strain evidence="2 3">THI036</strain>
    </source>
</reference>
<organism evidence="2 3">
    <name type="scientific">Candidatus Thiomargarita nelsonii</name>
    <dbReference type="NCBI Taxonomy" id="1003181"/>
    <lineage>
        <taxon>Bacteria</taxon>
        <taxon>Pseudomonadati</taxon>
        <taxon>Pseudomonadota</taxon>
        <taxon>Gammaproteobacteria</taxon>
        <taxon>Thiotrichales</taxon>
        <taxon>Thiotrichaceae</taxon>
        <taxon>Thiomargarita</taxon>
    </lineage>
</organism>
<keyword evidence="3" id="KW-1185">Reference proteome</keyword>
<dbReference type="AlphaFoldDB" id="A0A176RW39"/>
<dbReference type="EMBL" id="LUTY01002586">
    <property type="protein sequence ID" value="OAD19992.1"/>
    <property type="molecule type" value="Genomic_DNA"/>
</dbReference>
<dbReference type="Pfam" id="PF13613">
    <property type="entry name" value="HTH_Tnp_4"/>
    <property type="match status" value="1"/>
</dbReference>
<evidence type="ECO:0000313" key="3">
    <source>
        <dbReference type="Proteomes" id="UP000076962"/>
    </source>
</evidence>
<accession>A0A176RW39</accession>
<evidence type="ECO:0000259" key="1">
    <source>
        <dbReference type="Pfam" id="PF13613"/>
    </source>
</evidence>